<evidence type="ECO:0000313" key="5">
    <source>
        <dbReference type="EMBL" id="QEN05287.1"/>
    </source>
</evidence>
<gene>
    <name evidence="5" type="ORF">EW093_11375</name>
</gene>
<dbReference type="EC" id="2.7.7.65" evidence="1"/>
<keyword evidence="3" id="KW-0472">Membrane</keyword>
<feature type="transmembrane region" description="Helical" evidence="3">
    <location>
        <begin position="174"/>
        <end position="194"/>
    </location>
</feature>
<keyword evidence="6" id="KW-1185">Reference proteome</keyword>
<feature type="transmembrane region" description="Helical" evidence="3">
    <location>
        <begin position="93"/>
        <end position="110"/>
    </location>
</feature>
<keyword evidence="3" id="KW-1133">Transmembrane helix</keyword>
<reference evidence="5 6" key="2">
    <citation type="submission" date="2019-09" db="EMBL/GenBank/DDBJ databases">
        <title>Complete Genome Sequence and Methylome Analysis of free living Spirochaetas.</title>
        <authorList>
            <person name="Leshcheva N."/>
            <person name="Mikheeva N."/>
        </authorList>
    </citation>
    <scope>NUCLEOTIDE SEQUENCE [LARGE SCALE GENOMIC DNA]</scope>
    <source>
        <strain evidence="5 6">P</strain>
    </source>
</reference>
<evidence type="ECO:0000256" key="3">
    <source>
        <dbReference type="SAM" id="Phobius"/>
    </source>
</evidence>
<dbReference type="RefSeq" id="WP_149568525.1">
    <property type="nucleotide sequence ID" value="NZ_CP035807.1"/>
</dbReference>
<dbReference type="InterPro" id="IPR029787">
    <property type="entry name" value="Nucleotide_cyclase"/>
</dbReference>
<feature type="transmembrane region" description="Helical" evidence="3">
    <location>
        <begin position="21"/>
        <end position="47"/>
    </location>
</feature>
<dbReference type="SUPFAM" id="SSF55073">
    <property type="entry name" value="Nucleotide cyclase"/>
    <property type="match status" value="1"/>
</dbReference>
<feature type="transmembrane region" description="Helical" evidence="3">
    <location>
        <begin position="59"/>
        <end position="81"/>
    </location>
</feature>
<dbReference type="InterPro" id="IPR000160">
    <property type="entry name" value="GGDEF_dom"/>
</dbReference>
<dbReference type="InterPro" id="IPR043128">
    <property type="entry name" value="Rev_trsase/Diguanyl_cyclase"/>
</dbReference>
<dbReference type="PANTHER" id="PTHR45138:SF9">
    <property type="entry name" value="DIGUANYLATE CYCLASE DGCM-RELATED"/>
    <property type="match status" value="1"/>
</dbReference>
<feature type="transmembrane region" description="Helical" evidence="3">
    <location>
        <begin position="141"/>
        <end position="159"/>
    </location>
</feature>
<dbReference type="OrthoDB" id="9779586at2"/>
<dbReference type="EMBL" id="CP035807">
    <property type="protein sequence ID" value="QEN05287.1"/>
    <property type="molecule type" value="Genomic_DNA"/>
</dbReference>
<name>A0A5C1QCZ6_9SPIO</name>
<organism evidence="5 6">
    <name type="scientific">Thiospirochaeta perfilievii</name>
    <dbReference type="NCBI Taxonomy" id="252967"/>
    <lineage>
        <taxon>Bacteria</taxon>
        <taxon>Pseudomonadati</taxon>
        <taxon>Spirochaetota</taxon>
        <taxon>Spirochaetia</taxon>
        <taxon>Spirochaetales</taxon>
        <taxon>Spirochaetaceae</taxon>
        <taxon>Thiospirochaeta</taxon>
    </lineage>
</organism>
<dbReference type="CDD" id="cd01949">
    <property type="entry name" value="GGDEF"/>
    <property type="match status" value="1"/>
</dbReference>
<keyword evidence="3" id="KW-0812">Transmembrane</keyword>
<feature type="transmembrane region" description="Helical" evidence="3">
    <location>
        <begin position="116"/>
        <end position="134"/>
    </location>
</feature>
<feature type="domain" description="GGDEF" evidence="4">
    <location>
        <begin position="244"/>
        <end position="373"/>
    </location>
</feature>
<dbReference type="Proteomes" id="UP000323824">
    <property type="component" value="Chromosome"/>
</dbReference>
<dbReference type="KEGG" id="sper:EW093_11375"/>
<proteinExistence type="predicted"/>
<dbReference type="AlphaFoldDB" id="A0A5C1QCZ6"/>
<evidence type="ECO:0000313" key="6">
    <source>
        <dbReference type="Proteomes" id="UP000323824"/>
    </source>
</evidence>
<dbReference type="PANTHER" id="PTHR45138">
    <property type="entry name" value="REGULATORY COMPONENTS OF SENSORY TRANSDUCTION SYSTEM"/>
    <property type="match status" value="1"/>
</dbReference>
<dbReference type="NCBIfam" id="TIGR00254">
    <property type="entry name" value="GGDEF"/>
    <property type="match status" value="1"/>
</dbReference>
<dbReference type="GO" id="GO:0052621">
    <property type="term" value="F:diguanylate cyclase activity"/>
    <property type="evidence" value="ECO:0007669"/>
    <property type="project" value="UniProtKB-EC"/>
</dbReference>
<dbReference type="Gene3D" id="3.30.70.270">
    <property type="match status" value="1"/>
</dbReference>
<dbReference type="InterPro" id="IPR050469">
    <property type="entry name" value="Diguanylate_Cyclase"/>
</dbReference>
<evidence type="ECO:0000259" key="4">
    <source>
        <dbReference type="PROSITE" id="PS50887"/>
    </source>
</evidence>
<accession>A0A5C1QCZ6</accession>
<reference evidence="5 6" key="1">
    <citation type="submission" date="2019-02" db="EMBL/GenBank/DDBJ databases">
        <authorList>
            <person name="Fomenkov A."/>
            <person name="Dubinina G."/>
            <person name="Grabovich M."/>
            <person name="Vincze T."/>
            <person name="Roberts R.J."/>
        </authorList>
    </citation>
    <scope>NUCLEOTIDE SEQUENCE [LARGE SCALE GENOMIC DNA]</scope>
    <source>
        <strain evidence="5 6">P</strain>
    </source>
</reference>
<comment type="catalytic activity">
    <reaction evidence="2">
        <text>2 GTP = 3',3'-c-di-GMP + 2 diphosphate</text>
        <dbReference type="Rhea" id="RHEA:24898"/>
        <dbReference type="ChEBI" id="CHEBI:33019"/>
        <dbReference type="ChEBI" id="CHEBI:37565"/>
        <dbReference type="ChEBI" id="CHEBI:58805"/>
        <dbReference type="EC" id="2.7.7.65"/>
    </reaction>
</comment>
<sequence length="378" mass="43698">MGEASIDVIKFKYRSIDRKWLNIHFFISLALVFSVLLLEITIGYIVYRSGEINSTIPRYLLKFLILPTLVNSLIVLLNYLILKSNKVPQYVKIYSTSILLLLICLIVFTVHSTFSALYFIFLLPILLTTIYGSYRLSTITSFLSIIGVILSELFIVWDLDKPSIFENGLRTSNFIIAIFILFFFYIMNLVVIYFERIRSRGELKKDFERHHLKKKIKVDELTGIYNRIAFRAAIDEMEEDKSLNSYIFVMLDIDNFKTLNDTFGHVVGDECLKELGSILEKCMFGSTAFRYGGDEFSIIFKNVKEGEVIDICNKINSMFSQYAKGFKCEKPITLSFGVAHYRKDISPSDLIVNSDLALYESKKTKNKITLFKDILSYQ</sequence>
<dbReference type="SMART" id="SM00267">
    <property type="entry name" value="GGDEF"/>
    <property type="match status" value="1"/>
</dbReference>
<evidence type="ECO:0000256" key="1">
    <source>
        <dbReference type="ARBA" id="ARBA00012528"/>
    </source>
</evidence>
<dbReference type="PROSITE" id="PS50887">
    <property type="entry name" value="GGDEF"/>
    <property type="match status" value="1"/>
</dbReference>
<protein>
    <recommendedName>
        <fullName evidence="1">diguanylate cyclase</fullName>
        <ecNumber evidence="1">2.7.7.65</ecNumber>
    </recommendedName>
</protein>
<evidence type="ECO:0000256" key="2">
    <source>
        <dbReference type="ARBA" id="ARBA00034247"/>
    </source>
</evidence>
<dbReference type="Pfam" id="PF00990">
    <property type="entry name" value="GGDEF"/>
    <property type="match status" value="1"/>
</dbReference>